<name>A0ABZ2J3M3_9CHLR</name>
<protein>
    <submittedName>
        <fullName evidence="1">Cof-type HAD-IIB family hydrolase</fullName>
        <ecNumber evidence="1">3.1.3.-</ecNumber>
    </submittedName>
</protein>
<dbReference type="Gene3D" id="3.30.1240.10">
    <property type="match status" value="1"/>
</dbReference>
<accession>A0ABZ2J3M3</accession>
<dbReference type="RefSeq" id="WP_338737698.1">
    <property type="nucleotide sequence ID" value="NZ_CP146612.1"/>
</dbReference>
<dbReference type="InterPro" id="IPR000150">
    <property type="entry name" value="Cof"/>
</dbReference>
<sequence>MKLKYELLVVDIDGTLVNARGGISEADKTAIAGAQAAGVKVALSTGRVIEASRGVIAELGLNGVHIFFDGALVYDLSRRETVHMQPINSATLQSGVAFARANDVYLELYAIDRYFVEEITWADKIHREFFGLRSTLADFDDIIGQQTIIKCELMVHNDLEEAKARLFMEHFNGRLHGSEARTPAYPEMKFINVVDPGVSKGAALDRLAEHFGIGLDRVMAIGDGTNDLPLLARAGLKVAMGNARDELKAVADHITLGVEESGVAAAIERYLI</sequence>
<dbReference type="EC" id="3.1.3.-" evidence="1"/>
<keyword evidence="2" id="KW-1185">Reference proteome</keyword>
<gene>
    <name evidence="1" type="ORF">V8247_00555</name>
</gene>
<proteinExistence type="predicted"/>
<evidence type="ECO:0000313" key="2">
    <source>
        <dbReference type="Proteomes" id="UP001375370"/>
    </source>
</evidence>
<dbReference type="CDD" id="cd07516">
    <property type="entry name" value="HAD_Pase"/>
    <property type="match status" value="1"/>
</dbReference>
<dbReference type="EMBL" id="CP146612">
    <property type="protein sequence ID" value="WWX25493.1"/>
    <property type="molecule type" value="Genomic_DNA"/>
</dbReference>
<dbReference type="SFLD" id="SFLDG01140">
    <property type="entry name" value="C2.B:_Phosphomannomutase_and_P"/>
    <property type="match status" value="1"/>
</dbReference>
<organism evidence="1 2">
    <name type="scientific">Candidatus Dehalogenimonas loeffleri</name>
    <dbReference type="NCBI Taxonomy" id="3127115"/>
    <lineage>
        <taxon>Bacteria</taxon>
        <taxon>Bacillati</taxon>
        <taxon>Chloroflexota</taxon>
        <taxon>Dehalococcoidia</taxon>
        <taxon>Dehalococcoidales</taxon>
        <taxon>Dehalococcoidaceae</taxon>
        <taxon>Dehalogenimonas</taxon>
    </lineage>
</organism>
<dbReference type="GO" id="GO:0016787">
    <property type="term" value="F:hydrolase activity"/>
    <property type="evidence" value="ECO:0007669"/>
    <property type="project" value="UniProtKB-KW"/>
</dbReference>
<dbReference type="InterPro" id="IPR006379">
    <property type="entry name" value="HAD-SF_hydro_IIB"/>
</dbReference>
<dbReference type="PANTHER" id="PTHR10000:SF8">
    <property type="entry name" value="HAD SUPERFAMILY HYDROLASE-LIKE, TYPE 3"/>
    <property type="match status" value="1"/>
</dbReference>
<dbReference type="NCBIfam" id="TIGR01484">
    <property type="entry name" value="HAD-SF-IIB"/>
    <property type="match status" value="1"/>
</dbReference>
<dbReference type="Proteomes" id="UP001375370">
    <property type="component" value="Chromosome"/>
</dbReference>
<dbReference type="PANTHER" id="PTHR10000">
    <property type="entry name" value="PHOSPHOSERINE PHOSPHATASE"/>
    <property type="match status" value="1"/>
</dbReference>
<dbReference type="InterPro" id="IPR036412">
    <property type="entry name" value="HAD-like_sf"/>
</dbReference>
<dbReference type="PROSITE" id="PS01228">
    <property type="entry name" value="COF_1"/>
    <property type="match status" value="1"/>
</dbReference>
<evidence type="ECO:0000313" key="1">
    <source>
        <dbReference type="EMBL" id="WWX25493.1"/>
    </source>
</evidence>
<keyword evidence="1" id="KW-0378">Hydrolase</keyword>
<dbReference type="NCBIfam" id="TIGR00099">
    <property type="entry name" value="Cof-subfamily"/>
    <property type="match status" value="1"/>
</dbReference>
<dbReference type="InterPro" id="IPR023214">
    <property type="entry name" value="HAD_sf"/>
</dbReference>
<dbReference type="SFLD" id="SFLDS00003">
    <property type="entry name" value="Haloacid_Dehalogenase"/>
    <property type="match status" value="1"/>
</dbReference>
<reference evidence="1 2" key="1">
    <citation type="submission" date="2024-03" db="EMBL/GenBank/DDBJ databases">
        <title>A Dehalogenimonas Isolated from Estuarine Sediments Dihaloeliminates Chlorinated Alkanes.</title>
        <authorList>
            <person name="Yang Y."/>
            <person name="Wang H."/>
        </authorList>
    </citation>
    <scope>NUCLEOTIDE SEQUENCE [LARGE SCALE GENOMIC DNA]</scope>
    <source>
        <strain evidence="1 2">W</strain>
    </source>
</reference>
<dbReference type="Pfam" id="PF08282">
    <property type="entry name" value="Hydrolase_3"/>
    <property type="match status" value="1"/>
</dbReference>
<dbReference type="SUPFAM" id="SSF56784">
    <property type="entry name" value="HAD-like"/>
    <property type="match status" value="1"/>
</dbReference>
<dbReference type="Gene3D" id="3.40.50.1000">
    <property type="entry name" value="HAD superfamily/HAD-like"/>
    <property type="match status" value="1"/>
</dbReference>